<evidence type="ECO:0000313" key="1">
    <source>
        <dbReference type="EMBL" id="KAI0294014.1"/>
    </source>
</evidence>
<reference evidence="1" key="1">
    <citation type="journal article" date="2022" name="New Phytol.">
        <title>Evolutionary transition to the ectomycorrhizal habit in the genomes of a hyperdiverse lineage of mushroom-forming fungi.</title>
        <authorList>
            <person name="Looney B."/>
            <person name="Miyauchi S."/>
            <person name="Morin E."/>
            <person name="Drula E."/>
            <person name="Courty P.E."/>
            <person name="Kohler A."/>
            <person name="Kuo A."/>
            <person name="LaButti K."/>
            <person name="Pangilinan J."/>
            <person name="Lipzen A."/>
            <person name="Riley R."/>
            <person name="Andreopoulos W."/>
            <person name="He G."/>
            <person name="Johnson J."/>
            <person name="Nolan M."/>
            <person name="Tritt A."/>
            <person name="Barry K.W."/>
            <person name="Grigoriev I.V."/>
            <person name="Nagy L.G."/>
            <person name="Hibbett D."/>
            <person name="Henrissat B."/>
            <person name="Matheny P.B."/>
            <person name="Labbe J."/>
            <person name="Martin F.M."/>
        </authorList>
    </citation>
    <scope>NUCLEOTIDE SEQUENCE</scope>
    <source>
        <strain evidence="1">BPL690</strain>
    </source>
</reference>
<dbReference type="Proteomes" id="UP001203297">
    <property type="component" value="Unassembled WGS sequence"/>
</dbReference>
<name>A0AAD4QGS8_9AGAM</name>
<accession>A0AAD4QGS8</accession>
<comment type="caution">
    <text evidence="1">The sequence shown here is derived from an EMBL/GenBank/DDBJ whole genome shotgun (WGS) entry which is preliminary data.</text>
</comment>
<keyword evidence="2" id="KW-1185">Reference proteome</keyword>
<proteinExistence type="predicted"/>
<protein>
    <submittedName>
        <fullName evidence="1">Uncharacterized protein</fullName>
    </submittedName>
</protein>
<gene>
    <name evidence="1" type="ORF">B0F90DRAFT_1759249</name>
</gene>
<evidence type="ECO:0000313" key="2">
    <source>
        <dbReference type="Proteomes" id="UP001203297"/>
    </source>
</evidence>
<dbReference type="EMBL" id="WTXG01000083">
    <property type="protein sequence ID" value="KAI0294014.1"/>
    <property type="molecule type" value="Genomic_DNA"/>
</dbReference>
<dbReference type="AlphaFoldDB" id="A0AAD4QGS8"/>
<organism evidence="1 2">
    <name type="scientific">Multifurca ochricompacta</name>
    <dbReference type="NCBI Taxonomy" id="376703"/>
    <lineage>
        <taxon>Eukaryota</taxon>
        <taxon>Fungi</taxon>
        <taxon>Dikarya</taxon>
        <taxon>Basidiomycota</taxon>
        <taxon>Agaricomycotina</taxon>
        <taxon>Agaricomycetes</taxon>
        <taxon>Russulales</taxon>
        <taxon>Russulaceae</taxon>
        <taxon>Multifurca</taxon>
    </lineage>
</organism>
<sequence length="55" mass="6180">MLRGVLTECTQLVCNPTSLGLNYAAQQHRLPSCCTCIFCINCSHDRRSIHTLDQN</sequence>